<evidence type="ECO:0000313" key="3">
    <source>
        <dbReference type="Proteomes" id="UP000324222"/>
    </source>
</evidence>
<dbReference type="Proteomes" id="UP000324222">
    <property type="component" value="Unassembled WGS sequence"/>
</dbReference>
<accession>A0A5B7G9U5</accession>
<reference evidence="2 3" key="1">
    <citation type="submission" date="2019-05" db="EMBL/GenBank/DDBJ databases">
        <title>Another draft genome of Portunus trituberculatus and its Hox gene families provides insights of decapod evolution.</title>
        <authorList>
            <person name="Jeong J.-H."/>
            <person name="Song I."/>
            <person name="Kim S."/>
            <person name="Choi T."/>
            <person name="Kim D."/>
            <person name="Ryu S."/>
            <person name="Kim W."/>
        </authorList>
    </citation>
    <scope>NUCLEOTIDE SEQUENCE [LARGE SCALE GENOMIC DNA]</scope>
    <source>
        <tissue evidence="2">Muscle</tissue>
    </source>
</reference>
<keyword evidence="3" id="KW-1185">Reference proteome</keyword>
<dbReference type="EMBL" id="VSRR010012221">
    <property type="protein sequence ID" value="MPC54256.1"/>
    <property type="molecule type" value="Genomic_DNA"/>
</dbReference>
<feature type="region of interest" description="Disordered" evidence="1">
    <location>
        <begin position="34"/>
        <end position="62"/>
    </location>
</feature>
<name>A0A5B7G9U5_PORTR</name>
<protein>
    <submittedName>
        <fullName evidence="2">Uncharacterized protein</fullName>
    </submittedName>
</protein>
<comment type="caution">
    <text evidence="2">The sequence shown here is derived from an EMBL/GenBank/DDBJ whole genome shotgun (WGS) entry which is preliminary data.</text>
</comment>
<dbReference type="AlphaFoldDB" id="A0A5B7G9U5"/>
<proteinExistence type="predicted"/>
<sequence length="102" mass="11013">MITSRRHHDLSFDRIFTSGFWNDARLSHYRKGKVPAGFRSPREEGHVFGGGGGGGGGGDEAEAERSLSITITHLVLPFSPPCLARSHLPSSDTGCSLSNYLQ</sequence>
<feature type="compositionally biased region" description="Gly residues" evidence="1">
    <location>
        <begin position="47"/>
        <end position="58"/>
    </location>
</feature>
<gene>
    <name evidence="2" type="ORF">E2C01_048166</name>
</gene>
<organism evidence="2 3">
    <name type="scientific">Portunus trituberculatus</name>
    <name type="common">Swimming crab</name>
    <name type="synonym">Neptunus trituberculatus</name>
    <dbReference type="NCBI Taxonomy" id="210409"/>
    <lineage>
        <taxon>Eukaryota</taxon>
        <taxon>Metazoa</taxon>
        <taxon>Ecdysozoa</taxon>
        <taxon>Arthropoda</taxon>
        <taxon>Crustacea</taxon>
        <taxon>Multicrustacea</taxon>
        <taxon>Malacostraca</taxon>
        <taxon>Eumalacostraca</taxon>
        <taxon>Eucarida</taxon>
        <taxon>Decapoda</taxon>
        <taxon>Pleocyemata</taxon>
        <taxon>Brachyura</taxon>
        <taxon>Eubrachyura</taxon>
        <taxon>Portunoidea</taxon>
        <taxon>Portunidae</taxon>
        <taxon>Portuninae</taxon>
        <taxon>Portunus</taxon>
    </lineage>
</organism>
<evidence type="ECO:0000313" key="2">
    <source>
        <dbReference type="EMBL" id="MPC54256.1"/>
    </source>
</evidence>
<evidence type="ECO:0000256" key="1">
    <source>
        <dbReference type="SAM" id="MobiDB-lite"/>
    </source>
</evidence>